<dbReference type="Proteomes" id="UP000046373">
    <property type="component" value="Unassembled WGS sequence"/>
</dbReference>
<protein>
    <submittedName>
        <fullName evidence="1">Uncharacterized protein</fullName>
    </submittedName>
</protein>
<proteinExistence type="predicted"/>
<dbReference type="AntiFam" id="ANF00042">
    <property type="entry name" value="Antisense to RNaseP"/>
</dbReference>
<evidence type="ECO:0000313" key="2">
    <source>
        <dbReference type="Proteomes" id="UP000046373"/>
    </source>
</evidence>
<reference evidence="1 2" key="1">
    <citation type="submission" date="2014-08" db="EMBL/GenBank/DDBJ databases">
        <authorList>
            <person name="Moulin Lionel"/>
        </authorList>
    </citation>
    <scope>NUCLEOTIDE SEQUENCE [LARGE SCALE GENOMIC DNA]</scope>
</reference>
<dbReference type="AlphaFoldDB" id="A0A090GFT1"/>
<dbReference type="EMBL" id="CCNB01000004">
    <property type="protein sequence ID" value="CDX30154.1"/>
    <property type="molecule type" value="Genomic_DNA"/>
</dbReference>
<gene>
    <name evidence="1" type="ORF">MPLDJ20_120761</name>
</gene>
<name>A0A090GFT1_MESPL</name>
<organism evidence="1 2">
    <name type="scientific">Mesorhizobium plurifarium</name>
    <dbReference type="NCBI Taxonomy" id="69974"/>
    <lineage>
        <taxon>Bacteria</taxon>
        <taxon>Pseudomonadati</taxon>
        <taxon>Pseudomonadota</taxon>
        <taxon>Alphaproteobacteria</taxon>
        <taxon>Hyphomicrobiales</taxon>
        <taxon>Phyllobacteriaceae</taxon>
        <taxon>Mesorhizobium</taxon>
    </lineage>
</organism>
<dbReference type="AntiFam" id="ANF00041">
    <property type="entry name" value="Antisense to RNaseP"/>
</dbReference>
<evidence type="ECO:0000313" key="1">
    <source>
        <dbReference type="EMBL" id="CDX30154.1"/>
    </source>
</evidence>
<accession>A0A090GFT1</accession>
<sequence>MIAPQLESKRHAFWRNLLISFSYRYEKNASWPVSRVLYGPRLAARTWRPFILGACCHAPHATYPDGGPETALEGFPSHRPYSVLLPVGFALPLLLPVARWALTPPFHPCRGNAAAVCFLWHFPWGRPRRPLAGTVSPWSPDFPHPQPFGSRGRGRPASWQGRIKGFPLENANEKAGVSARRAVDLGQRHA</sequence>